<protein>
    <recommendedName>
        <fullName evidence="4">Transmembrane protein 270</fullName>
    </recommendedName>
</protein>
<accession>A0A4X2JZS5</accession>
<dbReference type="GeneTree" id="ENSGT00390000009243"/>
<evidence type="ECO:0000313" key="3">
    <source>
        <dbReference type="Proteomes" id="UP000314987"/>
    </source>
</evidence>
<dbReference type="AlphaFoldDB" id="A0A4X2JZS5"/>
<proteinExistence type="predicted"/>
<reference evidence="2" key="3">
    <citation type="submission" date="2025-09" db="UniProtKB">
        <authorList>
            <consortium name="Ensembl"/>
        </authorList>
    </citation>
    <scope>IDENTIFICATION</scope>
</reference>
<evidence type="ECO:0000256" key="1">
    <source>
        <dbReference type="SAM" id="Phobius"/>
    </source>
</evidence>
<reference evidence="3" key="1">
    <citation type="submission" date="2018-12" db="EMBL/GenBank/DDBJ databases">
        <authorList>
            <person name="Yazar S."/>
        </authorList>
    </citation>
    <scope>NUCLEOTIDE SEQUENCE [LARGE SCALE GENOMIC DNA]</scope>
</reference>
<dbReference type="PANTHER" id="PTHR37369">
    <property type="entry name" value="TRANSMEMBRANE PROTEIN 270"/>
    <property type="match status" value="1"/>
</dbReference>
<evidence type="ECO:0000313" key="2">
    <source>
        <dbReference type="Ensembl" id="ENSVURP00010005193.1"/>
    </source>
</evidence>
<keyword evidence="1" id="KW-0472">Membrane</keyword>
<keyword evidence="3" id="KW-1185">Reference proteome</keyword>
<dbReference type="PANTHER" id="PTHR37369:SF1">
    <property type="entry name" value="TRANSMEMBRANE PROTEIN 270"/>
    <property type="match status" value="1"/>
</dbReference>
<sequence>MKIKGVTFFHLSSQTPLNLSTDPCGPQIKKSFSSLILSLERRGPERLFQNRVHIYNFLLLKIFVFNHWVSGLAQEAEGSVLLAPAPSRSCLFCPLGSVMRSLVTLWSALLLLALRLPGLVLSRMFNSHFTFCHLCQVACSHLGFFWGIWKNLLHYWLQSLLFGVLLVLLVTWRLCQTVHRFTIKQLKRLALLDNRFSLEFLGLLKELYWQLESTAALTSWHLAYVVTWATCLASHMLQDAFEHTAQLAQAQEGEMDMIWEDSTMESSLPEELKDLDE</sequence>
<keyword evidence="1" id="KW-0812">Transmembrane</keyword>
<dbReference type="Ensembl" id="ENSVURT00010005878.1">
    <property type="protein sequence ID" value="ENSVURP00010005193.1"/>
    <property type="gene ID" value="ENSVURG00010004082.1"/>
</dbReference>
<dbReference type="Pfam" id="PF15164">
    <property type="entry name" value="WBS28"/>
    <property type="match status" value="1"/>
</dbReference>
<dbReference type="Proteomes" id="UP000314987">
    <property type="component" value="Unassembled WGS sequence"/>
</dbReference>
<name>A0A4X2JZS5_VOMUR</name>
<feature type="transmembrane region" description="Helical" evidence="1">
    <location>
        <begin position="155"/>
        <end position="175"/>
    </location>
</feature>
<evidence type="ECO:0008006" key="4">
    <source>
        <dbReference type="Google" id="ProtNLM"/>
    </source>
</evidence>
<keyword evidence="1" id="KW-1133">Transmembrane helix</keyword>
<reference evidence="2" key="2">
    <citation type="submission" date="2025-08" db="UniProtKB">
        <authorList>
            <consortium name="Ensembl"/>
        </authorList>
    </citation>
    <scope>IDENTIFICATION</scope>
</reference>
<organism evidence="2 3">
    <name type="scientific">Vombatus ursinus</name>
    <name type="common">Common wombat</name>
    <dbReference type="NCBI Taxonomy" id="29139"/>
    <lineage>
        <taxon>Eukaryota</taxon>
        <taxon>Metazoa</taxon>
        <taxon>Chordata</taxon>
        <taxon>Craniata</taxon>
        <taxon>Vertebrata</taxon>
        <taxon>Euteleostomi</taxon>
        <taxon>Mammalia</taxon>
        <taxon>Metatheria</taxon>
        <taxon>Diprotodontia</taxon>
        <taxon>Vombatidae</taxon>
        <taxon>Vombatus</taxon>
    </lineage>
</organism>
<dbReference type="OMA" id="LYWWVES"/>
<dbReference type="InterPro" id="IPR029166">
    <property type="entry name" value="WBS28"/>
</dbReference>
<feature type="transmembrane region" description="Helical" evidence="1">
    <location>
        <begin position="98"/>
        <end position="116"/>
    </location>
</feature>